<accession>A0A545U5Z0</accession>
<evidence type="ECO:0000313" key="4">
    <source>
        <dbReference type="Proteomes" id="UP000315439"/>
    </source>
</evidence>
<keyword evidence="4" id="KW-1185">Reference proteome</keyword>
<feature type="domain" description="Solute-binding protein family 3/N-terminal" evidence="2">
    <location>
        <begin position="24"/>
        <end position="248"/>
    </location>
</feature>
<evidence type="ECO:0000256" key="1">
    <source>
        <dbReference type="SAM" id="SignalP"/>
    </source>
</evidence>
<dbReference type="SUPFAM" id="SSF53850">
    <property type="entry name" value="Periplasmic binding protein-like II"/>
    <property type="match status" value="1"/>
</dbReference>
<dbReference type="AlphaFoldDB" id="A0A545U5Z0"/>
<dbReference type="Pfam" id="PF00497">
    <property type="entry name" value="SBP_bac_3"/>
    <property type="match status" value="1"/>
</dbReference>
<evidence type="ECO:0000313" key="3">
    <source>
        <dbReference type="EMBL" id="TQV84888.1"/>
    </source>
</evidence>
<feature type="chain" id="PRO_5022005454" evidence="1">
    <location>
        <begin position="22"/>
        <end position="262"/>
    </location>
</feature>
<dbReference type="SMART" id="SM00062">
    <property type="entry name" value="PBPb"/>
    <property type="match status" value="1"/>
</dbReference>
<sequence>MKKISHLILLFVSLMALPSMANERVLVLTEEWVPFNFSKDNEIVGISTELVKATLEHANVSYDMQLLPWKRAYKTTLKHKNTLLFTTNRIAPRESLFKWIGPLYRQDVTFYRLLSRDDIKADSIEDLKKYKMGVARGGSVEGYLKANGFVNNVHYFSYESEEQGERMLMSNRIDLIPTSKLNVAYRRSRNDLSLPDICEAYTIAHADYYIAVNKETPDELVDKIQRSLDVVVKSGFRDRVTRKYIQQRIADKTEEKKLEKLP</sequence>
<dbReference type="PANTHER" id="PTHR38834:SF3">
    <property type="entry name" value="SOLUTE-BINDING PROTEIN FAMILY 3_N-TERMINAL DOMAIN-CONTAINING PROTEIN"/>
    <property type="match status" value="1"/>
</dbReference>
<dbReference type="InterPro" id="IPR001638">
    <property type="entry name" value="Solute-binding_3/MltF_N"/>
</dbReference>
<protein>
    <submittedName>
        <fullName evidence="3">ABC transporter substrate-binding protein</fullName>
    </submittedName>
</protein>
<dbReference type="OrthoDB" id="7354650at2"/>
<feature type="signal peptide" evidence="1">
    <location>
        <begin position="1"/>
        <end position="21"/>
    </location>
</feature>
<comment type="caution">
    <text evidence="3">The sequence shown here is derived from an EMBL/GenBank/DDBJ whole genome shotgun (WGS) entry which is preliminary data.</text>
</comment>
<proteinExistence type="predicted"/>
<keyword evidence="1" id="KW-0732">Signal</keyword>
<dbReference type="Proteomes" id="UP000315439">
    <property type="component" value="Unassembled WGS sequence"/>
</dbReference>
<dbReference type="EMBL" id="VIKS01000013">
    <property type="protein sequence ID" value="TQV84888.1"/>
    <property type="molecule type" value="Genomic_DNA"/>
</dbReference>
<dbReference type="Gene3D" id="3.40.190.10">
    <property type="entry name" value="Periplasmic binding protein-like II"/>
    <property type="match status" value="2"/>
</dbReference>
<evidence type="ECO:0000259" key="2">
    <source>
        <dbReference type="SMART" id="SM00062"/>
    </source>
</evidence>
<reference evidence="3 4" key="1">
    <citation type="submission" date="2019-07" db="EMBL/GenBank/DDBJ databases">
        <title>Draft genome for Aliikangiella sp. M105.</title>
        <authorList>
            <person name="Wang G."/>
        </authorList>
    </citation>
    <scope>NUCLEOTIDE SEQUENCE [LARGE SCALE GENOMIC DNA]</scope>
    <source>
        <strain evidence="3 4">M105</strain>
    </source>
</reference>
<dbReference type="RefSeq" id="WP_142933403.1">
    <property type="nucleotide sequence ID" value="NZ_ML660169.1"/>
</dbReference>
<gene>
    <name evidence="3" type="ORF">FLL46_21050</name>
</gene>
<organism evidence="3 4">
    <name type="scientific">Aliikangiella coralliicola</name>
    <dbReference type="NCBI Taxonomy" id="2592383"/>
    <lineage>
        <taxon>Bacteria</taxon>
        <taxon>Pseudomonadati</taxon>
        <taxon>Pseudomonadota</taxon>
        <taxon>Gammaproteobacteria</taxon>
        <taxon>Oceanospirillales</taxon>
        <taxon>Pleioneaceae</taxon>
        <taxon>Aliikangiella</taxon>
    </lineage>
</organism>
<dbReference type="PANTHER" id="PTHR38834">
    <property type="entry name" value="PERIPLASMIC SUBSTRATE BINDING PROTEIN FAMILY 3"/>
    <property type="match status" value="1"/>
</dbReference>
<name>A0A545U5Z0_9GAMM</name>